<dbReference type="AlphaFoldDB" id="A0AAN4ZDQ3"/>
<feature type="compositionally biased region" description="Low complexity" evidence="1">
    <location>
        <begin position="29"/>
        <end position="46"/>
    </location>
</feature>
<protein>
    <submittedName>
        <fullName evidence="2">Uncharacterized protein</fullName>
    </submittedName>
</protein>
<gene>
    <name evidence="2" type="ORF">PMAYCL1PPCAC_09517</name>
</gene>
<evidence type="ECO:0000256" key="1">
    <source>
        <dbReference type="SAM" id="MobiDB-lite"/>
    </source>
</evidence>
<sequence>MVLFSWVASMFSSKPEAPTGTDNGQTGASTRTSSTYSHTYSDNTYSARPPPPLCSTRCAFAFSLIAHL</sequence>
<evidence type="ECO:0000313" key="3">
    <source>
        <dbReference type="Proteomes" id="UP001328107"/>
    </source>
</evidence>
<reference evidence="3" key="1">
    <citation type="submission" date="2022-10" db="EMBL/GenBank/DDBJ databases">
        <title>Genome assembly of Pristionchus species.</title>
        <authorList>
            <person name="Yoshida K."/>
            <person name="Sommer R.J."/>
        </authorList>
    </citation>
    <scope>NUCLEOTIDE SEQUENCE [LARGE SCALE GENOMIC DNA]</scope>
    <source>
        <strain evidence="3">RS5460</strain>
    </source>
</reference>
<keyword evidence="3" id="KW-1185">Reference proteome</keyword>
<accession>A0AAN4ZDQ3</accession>
<dbReference type="EMBL" id="BTRK01000002">
    <property type="protein sequence ID" value="GMR39322.1"/>
    <property type="molecule type" value="Genomic_DNA"/>
</dbReference>
<comment type="caution">
    <text evidence="2">The sequence shown here is derived from an EMBL/GenBank/DDBJ whole genome shotgun (WGS) entry which is preliminary data.</text>
</comment>
<name>A0AAN4ZDQ3_9BILA</name>
<dbReference type="Proteomes" id="UP001328107">
    <property type="component" value="Unassembled WGS sequence"/>
</dbReference>
<feature type="region of interest" description="Disordered" evidence="1">
    <location>
        <begin position="13"/>
        <end position="48"/>
    </location>
</feature>
<organism evidence="2 3">
    <name type="scientific">Pristionchus mayeri</name>
    <dbReference type="NCBI Taxonomy" id="1317129"/>
    <lineage>
        <taxon>Eukaryota</taxon>
        <taxon>Metazoa</taxon>
        <taxon>Ecdysozoa</taxon>
        <taxon>Nematoda</taxon>
        <taxon>Chromadorea</taxon>
        <taxon>Rhabditida</taxon>
        <taxon>Rhabditina</taxon>
        <taxon>Diplogasteromorpha</taxon>
        <taxon>Diplogasteroidea</taxon>
        <taxon>Neodiplogasteridae</taxon>
        <taxon>Pristionchus</taxon>
    </lineage>
</organism>
<evidence type="ECO:0000313" key="2">
    <source>
        <dbReference type="EMBL" id="GMR39322.1"/>
    </source>
</evidence>
<proteinExistence type="predicted"/>